<evidence type="ECO:0000313" key="15">
    <source>
        <dbReference type="EMBL" id="TNM91021.1"/>
    </source>
</evidence>
<dbReference type="GO" id="GO:0070475">
    <property type="term" value="P:rRNA base methylation"/>
    <property type="evidence" value="ECO:0007669"/>
    <property type="project" value="TreeGrafter"/>
</dbReference>
<dbReference type="GO" id="GO:0071424">
    <property type="term" value="F:rRNA (cytosine-N4-)-methyltransferase activity"/>
    <property type="evidence" value="ECO:0007669"/>
    <property type="project" value="TreeGrafter"/>
</dbReference>
<dbReference type="FunFam" id="1.10.150.170:FF:000002">
    <property type="entry name" value="Probable methyltransferase-like protein 15"/>
    <property type="match status" value="1"/>
</dbReference>
<comment type="caution">
    <text evidence="15">The sequence shown here is derived from an EMBL/GenBank/DDBJ whole genome shotgun (WGS) entry which is preliminary data.</text>
</comment>
<dbReference type="InterPro" id="IPR023397">
    <property type="entry name" value="SAM-dep_MeTrfase_MraW_recog"/>
</dbReference>
<evidence type="ECO:0000256" key="7">
    <source>
        <dbReference type="ARBA" id="ARBA00022946"/>
    </source>
</evidence>
<dbReference type="SUPFAM" id="SSF81799">
    <property type="entry name" value="Putative methyltransferase TM0872, insert domain"/>
    <property type="match status" value="1"/>
</dbReference>
<name>A0A4Z2BF42_9TELE</name>
<dbReference type="Gene3D" id="1.10.150.170">
    <property type="entry name" value="Putative methyltransferase TM0872, insert domain"/>
    <property type="match status" value="1"/>
</dbReference>
<dbReference type="GO" id="GO:0005759">
    <property type="term" value="C:mitochondrial matrix"/>
    <property type="evidence" value="ECO:0007669"/>
    <property type="project" value="UniProtKB-SubCell"/>
</dbReference>
<organism evidence="15 16">
    <name type="scientific">Takifugu bimaculatus</name>
    <dbReference type="NCBI Taxonomy" id="433685"/>
    <lineage>
        <taxon>Eukaryota</taxon>
        <taxon>Metazoa</taxon>
        <taxon>Chordata</taxon>
        <taxon>Craniata</taxon>
        <taxon>Vertebrata</taxon>
        <taxon>Euteleostomi</taxon>
        <taxon>Actinopterygii</taxon>
        <taxon>Neopterygii</taxon>
        <taxon>Teleostei</taxon>
        <taxon>Neoteleostei</taxon>
        <taxon>Acanthomorphata</taxon>
        <taxon>Eupercaria</taxon>
        <taxon>Tetraodontiformes</taxon>
        <taxon>Tetradontoidea</taxon>
        <taxon>Tetraodontidae</taxon>
        <taxon>Takifugu</taxon>
    </lineage>
</organism>
<comment type="subcellular location">
    <subcellularLocation>
        <location evidence="1">Mitochondrion matrix</location>
    </subcellularLocation>
</comment>
<evidence type="ECO:0000256" key="14">
    <source>
        <dbReference type="SAM" id="MobiDB-lite"/>
    </source>
</evidence>
<keyword evidence="16" id="KW-1185">Reference proteome</keyword>
<dbReference type="InterPro" id="IPR002903">
    <property type="entry name" value="RsmH"/>
</dbReference>
<evidence type="ECO:0000256" key="13">
    <source>
        <dbReference type="ARBA" id="ARBA00081509"/>
    </source>
</evidence>
<reference evidence="15 16" key="1">
    <citation type="submission" date="2019-04" db="EMBL/GenBank/DDBJ databases">
        <title>The sequence and de novo assembly of Takifugu bimaculatus genome using PacBio and Hi-C technologies.</title>
        <authorList>
            <person name="Xu P."/>
            <person name="Liu B."/>
            <person name="Zhou Z."/>
        </authorList>
    </citation>
    <scope>NUCLEOTIDE SEQUENCE [LARGE SCALE GENOMIC DNA]</scope>
    <source>
        <strain evidence="15">TB-2018</strain>
        <tissue evidence="15">Muscle</tissue>
    </source>
</reference>
<keyword evidence="5" id="KW-0808">Transferase</keyword>
<evidence type="ECO:0000256" key="10">
    <source>
        <dbReference type="ARBA" id="ARBA00056391"/>
    </source>
</evidence>
<dbReference type="Proteomes" id="UP000516260">
    <property type="component" value="Chromosome 3"/>
</dbReference>
<keyword evidence="3" id="KW-0597">Phosphoprotein</keyword>
<keyword evidence="6" id="KW-0949">S-adenosyl-L-methionine</keyword>
<evidence type="ECO:0000313" key="16">
    <source>
        <dbReference type="Proteomes" id="UP000516260"/>
    </source>
</evidence>
<comment type="similarity">
    <text evidence="2">Belongs to the methyltransferase superfamily. RsmH family.</text>
</comment>
<evidence type="ECO:0000256" key="12">
    <source>
        <dbReference type="ARBA" id="ARBA00080961"/>
    </source>
</evidence>
<proteinExistence type="inferred from homology"/>
<evidence type="ECO:0000256" key="11">
    <source>
        <dbReference type="ARBA" id="ARBA00073136"/>
    </source>
</evidence>
<evidence type="ECO:0000256" key="4">
    <source>
        <dbReference type="ARBA" id="ARBA00022603"/>
    </source>
</evidence>
<gene>
    <name evidence="15" type="ORF">fugu_003310</name>
</gene>
<evidence type="ECO:0000256" key="8">
    <source>
        <dbReference type="ARBA" id="ARBA00023128"/>
    </source>
</evidence>
<dbReference type="Pfam" id="PF01795">
    <property type="entry name" value="Methyltransf_5"/>
    <property type="match status" value="1"/>
</dbReference>
<evidence type="ECO:0000256" key="1">
    <source>
        <dbReference type="ARBA" id="ARBA00004305"/>
    </source>
</evidence>
<comment type="catalytic activity">
    <reaction evidence="9">
        <text>cytidine(839) in 12S rRNA + S-adenosyl-L-methionine = N(4)-methylcytidine(839) in 12S rRNA + S-adenosyl-L-homocysteine + H(+)</text>
        <dbReference type="Rhea" id="RHEA:62524"/>
        <dbReference type="Rhea" id="RHEA-COMP:16109"/>
        <dbReference type="Rhea" id="RHEA-COMP:16110"/>
        <dbReference type="ChEBI" id="CHEBI:15378"/>
        <dbReference type="ChEBI" id="CHEBI:57856"/>
        <dbReference type="ChEBI" id="CHEBI:59789"/>
        <dbReference type="ChEBI" id="CHEBI:74506"/>
        <dbReference type="ChEBI" id="CHEBI:82748"/>
    </reaction>
    <physiologicalReaction direction="left-to-right" evidence="9">
        <dbReference type="Rhea" id="RHEA:62525"/>
    </physiologicalReaction>
</comment>
<dbReference type="CDD" id="cd02440">
    <property type="entry name" value="AdoMet_MTases"/>
    <property type="match status" value="1"/>
</dbReference>
<dbReference type="PANTHER" id="PTHR11265">
    <property type="entry name" value="S-ADENOSYL-METHYLTRANSFERASE MRAW"/>
    <property type="match status" value="1"/>
</dbReference>
<feature type="region of interest" description="Disordered" evidence="14">
    <location>
        <begin position="393"/>
        <end position="414"/>
    </location>
</feature>
<evidence type="ECO:0000256" key="3">
    <source>
        <dbReference type="ARBA" id="ARBA00022553"/>
    </source>
</evidence>
<feature type="compositionally biased region" description="Basic and acidic residues" evidence="14">
    <location>
        <begin position="393"/>
        <end position="402"/>
    </location>
</feature>
<dbReference type="PANTHER" id="PTHR11265:SF0">
    <property type="entry name" value="12S RRNA N4-METHYLCYTIDINE METHYLTRANSFERASE"/>
    <property type="match status" value="1"/>
</dbReference>
<accession>A0A4Z2BF42</accession>
<dbReference type="AlphaFoldDB" id="A0A4Z2BF42"/>
<evidence type="ECO:0000256" key="6">
    <source>
        <dbReference type="ARBA" id="ARBA00022691"/>
    </source>
</evidence>
<keyword evidence="7" id="KW-0809">Transit peptide</keyword>
<sequence length="414" mass="45920">MRGRGQMTQRTCCGGRRSAAKWSTAIKIKIMLFHPSPRCCLLWKSLAGWRTWRSWLSSLHSSSVSAHSGPGSLDGSTRLPSDSTDKVPHTPVMLKEVLHYLDIQQGQVVLDMTFGGGGHTKAILSMVPEVQVLALDRDPTAISLAEKLAKETSGRVTPLLGRFSELEVLLSDLKVKPGSVDAVLLDAGCSSMQMDQAERGFSLSKDGPLDMRMDGDRYPEMPSAADVVDTLDRQALASILTAYGEERHARKIASAIVEARRISPITRTQQLANVVAGSLPAAVVYARKDRLSRRAHIATKTFQALRIFVNDELNELHAGLRAAREALRPGGRLCVITFHSLEDRLVKRFLRGHDLSNLDQQHFSPREQGLWKERSAPENAHWLPLRRKVITPEKDDVKDNPRGRSAKLRAALRR</sequence>
<evidence type="ECO:0000256" key="2">
    <source>
        <dbReference type="ARBA" id="ARBA00010396"/>
    </source>
</evidence>
<dbReference type="SUPFAM" id="SSF53335">
    <property type="entry name" value="S-adenosyl-L-methionine-dependent methyltransferases"/>
    <property type="match status" value="1"/>
</dbReference>
<comment type="function">
    <text evidence="10">N4-methylcytidine (m4C) methyltransferase responsible for the methylation of position C839 in mitochondrial 12S rRNA. Involved in the stabilization of 12S rRNA folding, therefore facilitating the assembly of the mitochondrial small ribosomal subunits.</text>
</comment>
<keyword evidence="4" id="KW-0489">Methyltransferase</keyword>
<feature type="region of interest" description="Disordered" evidence="14">
    <location>
        <begin position="63"/>
        <end position="86"/>
    </location>
</feature>
<dbReference type="HAMAP" id="MF_01007">
    <property type="entry name" value="16SrRNA_methyltr_H"/>
    <property type="match status" value="1"/>
</dbReference>
<protein>
    <recommendedName>
        <fullName evidence="11">12S rRNA N(4)-cytidine methyltransferase METTL15</fullName>
    </recommendedName>
    <alternativeName>
        <fullName evidence="12">Methyltransferase 5 domain-containing protein 1</fullName>
    </alternativeName>
    <alternativeName>
        <fullName evidence="13">Methyltransferase-like protein 15</fullName>
    </alternativeName>
</protein>
<keyword evidence="8" id="KW-0496">Mitochondrion</keyword>
<dbReference type="InterPro" id="IPR029063">
    <property type="entry name" value="SAM-dependent_MTases_sf"/>
</dbReference>
<feature type="compositionally biased region" description="Basic residues" evidence="14">
    <location>
        <begin position="404"/>
        <end position="414"/>
    </location>
</feature>
<dbReference type="EMBL" id="SWLE01000016">
    <property type="protein sequence ID" value="TNM91021.1"/>
    <property type="molecule type" value="Genomic_DNA"/>
</dbReference>
<evidence type="ECO:0000256" key="5">
    <source>
        <dbReference type="ARBA" id="ARBA00022679"/>
    </source>
</evidence>
<feature type="compositionally biased region" description="Low complexity" evidence="14">
    <location>
        <begin position="63"/>
        <end position="73"/>
    </location>
</feature>
<evidence type="ECO:0000256" key="9">
    <source>
        <dbReference type="ARBA" id="ARBA00052418"/>
    </source>
</evidence>
<dbReference type="Gene3D" id="3.40.50.150">
    <property type="entry name" value="Vaccinia Virus protein VP39"/>
    <property type="match status" value="1"/>
</dbReference>
<dbReference type="NCBIfam" id="TIGR00006">
    <property type="entry name" value="16S rRNA (cytosine(1402)-N(4))-methyltransferase RsmH"/>
    <property type="match status" value="1"/>
</dbReference>